<evidence type="ECO:0000313" key="2">
    <source>
        <dbReference type="Proteomes" id="UP000245845"/>
    </source>
</evidence>
<gene>
    <name evidence="1" type="ORF">A8806_10253</name>
</gene>
<dbReference type="RefSeq" id="WP_109729921.1">
    <property type="nucleotide sequence ID" value="NZ_BAAACK010000006.1"/>
</dbReference>
<protein>
    <submittedName>
        <fullName evidence="1">Uncharacterized protein</fullName>
    </submittedName>
</protein>
<proteinExistence type="predicted"/>
<sequence>MYYELEKDDKYISYLEEHLEKRSKEYSALITYYQEHGLQAEACRVAELGLKRCKEDLTDCSYLPFAGGTENRRPEAV</sequence>
<comment type="caution">
    <text evidence="1">The sequence shown here is derived from an EMBL/GenBank/DDBJ whole genome shotgun (WGS) entry which is preliminary data.</text>
</comment>
<evidence type="ECO:0000313" key="1">
    <source>
        <dbReference type="EMBL" id="PWJ31197.1"/>
    </source>
</evidence>
<dbReference type="OrthoDB" id="9996113at2"/>
<dbReference type="Proteomes" id="UP000245845">
    <property type="component" value="Unassembled WGS sequence"/>
</dbReference>
<organism evidence="1 2">
    <name type="scientific">Faecalicatena orotica</name>
    <dbReference type="NCBI Taxonomy" id="1544"/>
    <lineage>
        <taxon>Bacteria</taxon>
        <taxon>Bacillati</taxon>
        <taxon>Bacillota</taxon>
        <taxon>Clostridia</taxon>
        <taxon>Lachnospirales</taxon>
        <taxon>Lachnospiraceae</taxon>
        <taxon>Faecalicatena</taxon>
    </lineage>
</organism>
<dbReference type="EMBL" id="QGDL01000002">
    <property type="protein sequence ID" value="PWJ31197.1"/>
    <property type="molecule type" value="Genomic_DNA"/>
</dbReference>
<reference evidence="1 2" key="1">
    <citation type="submission" date="2018-05" db="EMBL/GenBank/DDBJ databases">
        <title>The Hungate 1000. A catalogue of reference genomes from the rumen microbiome.</title>
        <authorList>
            <person name="Kelly W."/>
        </authorList>
    </citation>
    <scope>NUCLEOTIDE SEQUENCE [LARGE SCALE GENOMIC DNA]</scope>
    <source>
        <strain evidence="1 2">NLAE-zl-C242</strain>
    </source>
</reference>
<keyword evidence="2" id="KW-1185">Reference proteome</keyword>
<accession>A0A2Y9BFL1</accession>
<dbReference type="AlphaFoldDB" id="A0A2Y9BFL1"/>
<name>A0A2Y9BFL1_9FIRM</name>